<evidence type="ECO:0000256" key="1">
    <source>
        <dbReference type="SAM" id="MobiDB-lite"/>
    </source>
</evidence>
<gene>
    <name evidence="2" type="ORF">Dda_9243</name>
</gene>
<evidence type="ECO:0000313" key="3">
    <source>
        <dbReference type="Proteomes" id="UP001221413"/>
    </source>
</evidence>
<dbReference type="PANTHER" id="PTHR47256:SF1">
    <property type="entry name" value="ZN(II)2CYS6 TRANSCRIPTION FACTOR (EUROFUNG)"/>
    <property type="match status" value="1"/>
</dbReference>
<dbReference type="AlphaFoldDB" id="A0AAD6NFB4"/>
<reference evidence="2" key="1">
    <citation type="submission" date="2023-01" db="EMBL/GenBank/DDBJ databases">
        <title>The chitinases involved in constricting ring structure development in the nematode-trapping fungus Drechslerella dactyloides.</title>
        <authorList>
            <person name="Wang R."/>
            <person name="Zhang L."/>
            <person name="Tang P."/>
            <person name="Li S."/>
            <person name="Liang L."/>
        </authorList>
    </citation>
    <scope>NUCLEOTIDE SEQUENCE</scope>
    <source>
        <strain evidence="2">YMF1.00031</strain>
    </source>
</reference>
<organism evidence="2 3">
    <name type="scientific">Drechslerella dactyloides</name>
    <name type="common">Nematode-trapping fungus</name>
    <name type="synonym">Arthrobotrys dactyloides</name>
    <dbReference type="NCBI Taxonomy" id="74499"/>
    <lineage>
        <taxon>Eukaryota</taxon>
        <taxon>Fungi</taxon>
        <taxon>Dikarya</taxon>
        <taxon>Ascomycota</taxon>
        <taxon>Pezizomycotina</taxon>
        <taxon>Orbiliomycetes</taxon>
        <taxon>Orbiliales</taxon>
        <taxon>Orbiliaceae</taxon>
        <taxon>Drechslerella</taxon>
    </lineage>
</organism>
<dbReference type="Proteomes" id="UP001221413">
    <property type="component" value="Unassembled WGS sequence"/>
</dbReference>
<comment type="caution">
    <text evidence="2">The sequence shown here is derived from an EMBL/GenBank/DDBJ whole genome shotgun (WGS) entry which is preliminary data.</text>
</comment>
<dbReference type="InterPro" id="IPR053187">
    <property type="entry name" value="Notoamide_regulator"/>
</dbReference>
<proteinExistence type="predicted"/>
<feature type="region of interest" description="Disordered" evidence="1">
    <location>
        <begin position="159"/>
        <end position="178"/>
    </location>
</feature>
<evidence type="ECO:0008006" key="4">
    <source>
        <dbReference type="Google" id="ProtNLM"/>
    </source>
</evidence>
<sequence>MTPHRPQVVLESRTMLLRKIVWGIQPQTARSFIRFQGELNDERRCTGSPAPCEACSAKGRECVFEKSLDGRRKEATGLALGAARAKHRAYEKLFKSLRSPNEELVNTLVNAIRKGSKLPELSKLAEEYETEGDGGVIYDGGDEGEGEDEWLEMEDEEEVVAGPSCPLEEPTLFHTQED</sequence>
<accession>A0AAD6NFB4</accession>
<dbReference type="PANTHER" id="PTHR47256">
    <property type="entry name" value="ZN(II)2CYS6 TRANSCRIPTION FACTOR (EUROFUNG)-RELATED"/>
    <property type="match status" value="1"/>
</dbReference>
<name>A0AAD6NFB4_DREDA</name>
<dbReference type="EMBL" id="JAQGDS010000016">
    <property type="protein sequence ID" value="KAJ6255952.1"/>
    <property type="molecule type" value="Genomic_DNA"/>
</dbReference>
<keyword evidence="3" id="KW-1185">Reference proteome</keyword>
<protein>
    <recommendedName>
        <fullName evidence="4">Zn(2)-C6 fungal-type domain-containing protein</fullName>
    </recommendedName>
</protein>
<evidence type="ECO:0000313" key="2">
    <source>
        <dbReference type="EMBL" id="KAJ6255952.1"/>
    </source>
</evidence>